<name>A0ACC0PRP1_RHOML</name>
<keyword evidence="2" id="KW-1185">Reference proteome</keyword>
<evidence type="ECO:0000313" key="1">
    <source>
        <dbReference type="EMBL" id="KAI8567203.1"/>
    </source>
</evidence>
<proteinExistence type="predicted"/>
<sequence>MAVPAAVYSDGTLPEEILIDVLARLPVKSLCRFKCVSPSWNSLISHPYFAKTHLNRTNKHPYPNKIIISTNDNLYSVDFTDLNTTITKLDFSAMAQHAAVRNSCDGLLLASDNERSILFLLNPSTGERNELPTRPPVLDPVRKRRGSHYGLGYDSSTDDYKVVIFTRYKTEFSQYFSILDVYSLKTRAWRRIKCLRYGPLGNNGGFFLKGCTMAFVGGLVHR</sequence>
<comment type="caution">
    <text evidence="1">The sequence shown here is derived from an EMBL/GenBank/DDBJ whole genome shotgun (WGS) entry which is preliminary data.</text>
</comment>
<gene>
    <name evidence="1" type="ORF">RHMOL_Rhmol02G0102400</name>
</gene>
<dbReference type="Proteomes" id="UP001062846">
    <property type="component" value="Chromosome 2"/>
</dbReference>
<reference evidence="1" key="1">
    <citation type="submission" date="2022-02" db="EMBL/GenBank/DDBJ databases">
        <title>Plant Genome Project.</title>
        <authorList>
            <person name="Zhang R.-G."/>
        </authorList>
    </citation>
    <scope>NUCLEOTIDE SEQUENCE</scope>
    <source>
        <strain evidence="1">AT1</strain>
    </source>
</reference>
<accession>A0ACC0PRP1</accession>
<protein>
    <submittedName>
        <fullName evidence="1">Uncharacterized protein</fullName>
    </submittedName>
</protein>
<organism evidence="1 2">
    <name type="scientific">Rhododendron molle</name>
    <name type="common">Chinese azalea</name>
    <name type="synonym">Azalea mollis</name>
    <dbReference type="NCBI Taxonomy" id="49168"/>
    <lineage>
        <taxon>Eukaryota</taxon>
        <taxon>Viridiplantae</taxon>
        <taxon>Streptophyta</taxon>
        <taxon>Embryophyta</taxon>
        <taxon>Tracheophyta</taxon>
        <taxon>Spermatophyta</taxon>
        <taxon>Magnoliopsida</taxon>
        <taxon>eudicotyledons</taxon>
        <taxon>Gunneridae</taxon>
        <taxon>Pentapetalae</taxon>
        <taxon>asterids</taxon>
        <taxon>Ericales</taxon>
        <taxon>Ericaceae</taxon>
        <taxon>Ericoideae</taxon>
        <taxon>Rhodoreae</taxon>
        <taxon>Rhododendron</taxon>
    </lineage>
</organism>
<evidence type="ECO:0000313" key="2">
    <source>
        <dbReference type="Proteomes" id="UP001062846"/>
    </source>
</evidence>
<dbReference type="EMBL" id="CM046389">
    <property type="protein sequence ID" value="KAI8567203.1"/>
    <property type="molecule type" value="Genomic_DNA"/>
</dbReference>